<feature type="domain" description="Core" evidence="1">
    <location>
        <begin position="1"/>
        <end position="107"/>
    </location>
</feature>
<dbReference type="Gene3D" id="2.60.300.12">
    <property type="entry name" value="HesB-like domain"/>
    <property type="match status" value="1"/>
</dbReference>
<evidence type="ECO:0000259" key="1">
    <source>
        <dbReference type="Pfam" id="PF01521"/>
    </source>
</evidence>
<dbReference type="Pfam" id="PF01521">
    <property type="entry name" value="Fe-S_biosyn"/>
    <property type="match status" value="1"/>
</dbReference>
<dbReference type="EMBL" id="WNJQ01000001">
    <property type="protein sequence ID" value="MBC9824388.1"/>
    <property type="molecule type" value="Genomic_DNA"/>
</dbReference>
<sequence>MFLTITEPAIDRLKMIQEQHSGDLALYYNRIVGGYACGIVGTFSLKLLTSPNEELDATIDSTIGKIPVQSERLDDLSENVVLDYKKSLNSLILRSDAGLINDDVTILDNDNNKLF</sequence>
<accession>A0ABR7T8H4</accession>
<name>A0ABR7T8H4_9LACT</name>
<evidence type="ECO:0000313" key="3">
    <source>
        <dbReference type="Proteomes" id="UP000638836"/>
    </source>
</evidence>
<comment type="caution">
    <text evidence="2">The sequence shown here is derived from an EMBL/GenBank/DDBJ whole genome shotgun (WGS) entry which is preliminary data.</text>
</comment>
<protein>
    <submittedName>
        <fullName evidence="2">Iron-sulfur cluster biosynthesis family protein</fullName>
    </submittedName>
</protein>
<evidence type="ECO:0000313" key="2">
    <source>
        <dbReference type="EMBL" id="MBC9824388.1"/>
    </source>
</evidence>
<dbReference type="InterPro" id="IPR000361">
    <property type="entry name" value="ATAP_core_dom"/>
</dbReference>
<proteinExistence type="predicted"/>
<reference evidence="2 3" key="1">
    <citation type="journal article" date="2020" name="Microorganisms">
        <title>New Insight into Antimicrobial Compounds from Food and Marine-Sourced Carnobacterium Species through Phenotype and Genome Analyses.</title>
        <authorList>
            <person name="Begrem S."/>
            <person name="Ivaniuk F."/>
            <person name="Gigout-Chevalier F."/>
            <person name="Kolypczuk L."/>
            <person name="Bonnetot S."/>
            <person name="Leroi F."/>
            <person name="Grovel O."/>
            <person name="Delbarre-Ladrat C."/>
            <person name="Passerini D."/>
        </authorList>
    </citation>
    <scope>NUCLEOTIDE SEQUENCE [LARGE SCALE GENOMIC DNA]</scope>
    <source>
        <strain evidence="2 3">MIP2551</strain>
    </source>
</reference>
<organism evidence="2 3">
    <name type="scientific">Carnobacterium inhibens</name>
    <dbReference type="NCBI Taxonomy" id="147709"/>
    <lineage>
        <taxon>Bacteria</taxon>
        <taxon>Bacillati</taxon>
        <taxon>Bacillota</taxon>
        <taxon>Bacilli</taxon>
        <taxon>Lactobacillales</taxon>
        <taxon>Carnobacteriaceae</taxon>
        <taxon>Carnobacterium</taxon>
    </lineage>
</organism>
<dbReference type="Proteomes" id="UP000638836">
    <property type="component" value="Unassembled WGS sequence"/>
</dbReference>
<dbReference type="SUPFAM" id="SSF89360">
    <property type="entry name" value="HesB-like domain"/>
    <property type="match status" value="1"/>
</dbReference>
<dbReference type="RefSeq" id="WP_023178871.1">
    <property type="nucleotide sequence ID" value="NZ_JAMAYM010000001.1"/>
</dbReference>
<dbReference type="InterPro" id="IPR035903">
    <property type="entry name" value="HesB-like_dom_sf"/>
</dbReference>
<keyword evidence="3" id="KW-1185">Reference proteome</keyword>
<gene>
    <name evidence="2" type="ORF">GLO26_00910</name>
</gene>